<feature type="chain" id="PRO_5014148399" evidence="1">
    <location>
        <begin position="26"/>
        <end position="215"/>
    </location>
</feature>
<dbReference type="VEuPathDB" id="PiroplasmaDB:BOVATA_028250"/>
<dbReference type="OrthoDB" id="329835at2759"/>
<accession>A0A2H6KEB1</accession>
<dbReference type="AlphaFoldDB" id="A0A2H6KEB1"/>
<dbReference type="Proteomes" id="UP000236319">
    <property type="component" value="Unassembled WGS sequence"/>
</dbReference>
<dbReference type="RefSeq" id="XP_028867575.1">
    <property type="nucleotide sequence ID" value="XM_029011742.1"/>
</dbReference>
<organism evidence="2 3">
    <name type="scientific">Babesia ovata</name>
    <dbReference type="NCBI Taxonomy" id="189622"/>
    <lineage>
        <taxon>Eukaryota</taxon>
        <taxon>Sar</taxon>
        <taxon>Alveolata</taxon>
        <taxon>Apicomplexa</taxon>
        <taxon>Aconoidasida</taxon>
        <taxon>Piroplasmida</taxon>
        <taxon>Babesiidae</taxon>
        <taxon>Babesia</taxon>
    </lineage>
</organism>
<evidence type="ECO:0000313" key="3">
    <source>
        <dbReference type="Proteomes" id="UP000236319"/>
    </source>
</evidence>
<dbReference type="GeneID" id="39875102"/>
<reference evidence="2 3" key="1">
    <citation type="journal article" date="2017" name="BMC Genomics">
        <title>Whole-genome assembly of Babesia ovata and comparative genomics between closely related pathogens.</title>
        <authorList>
            <person name="Yamagishi J."/>
            <person name="Asada M."/>
            <person name="Hakimi H."/>
            <person name="Tanaka T.Q."/>
            <person name="Sugimoto C."/>
            <person name="Kawazu S."/>
        </authorList>
    </citation>
    <scope>NUCLEOTIDE SEQUENCE [LARGE SCALE GENOMIC DNA]</scope>
    <source>
        <strain evidence="2 3">Miyake</strain>
    </source>
</reference>
<comment type="caution">
    <text evidence="2">The sequence shown here is derived from an EMBL/GenBank/DDBJ whole genome shotgun (WGS) entry which is preliminary data.</text>
</comment>
<gene>
    <name evidence="2" type="ORF">BOVATA_028250</name>
</gene>
<name>A0A2H6KEB1_9APIC</name>
<evidence type="ECO:0000313" key="2">
    <source>
        <dbReference type="EMBL" id="GBE61332.1"/>
    </source>
</evidence>
<keyword evidence="3" id="KW-1185">Reference proteome</keyword>
<feature type="signal peptide" evidence="1">
    <location>
        <begin position="1"/>
        <end position="25"/>
    </location>
</feature>
<sequence>MKLCRKYLHYLLLFCAFTAPFSTYAKKKEDVVDQPVMVDSTSGSKSLSSRRHGYSGFERMRNMFGGHMCTTPESTYLAEAPPAIVVHGRLSSLTAVLVGYGANEVAGTFRSNKGYVYGLGNSVSFFPKFAHRVSFTYDYMPPKQPRWETEEFCALIFSPALNLGPSIISTIGNNANSRQRFLGSTENIVRLLISESAGTRSKLVTQCCFLMHKQP</sequence>
<dbReference type="EMBL" id="BDSA01000003">
    <property type="protein sequence ID" value="GBE61332.1"/>
    <property type="molecule type" value="Genomic_DNA"/>
</dbReference>
<protein>
    <submittedName>
        <fullName evidence="2">Signal peptide containing protein, putative</fullName>
    </submittedName>
</protein>
<keyword evidence="1" id="KW-0732">Signal</keyword>
<proteinExistence type="predicted"/>
<evidence type="ECO:0000256" key="1">
    <source>
        <dbReference type="SAM" id="SignalP"/>
    </source>
</evidence>